<accession>A0A6G1F8I8</accession>
<organism evidence="2 3">
    <name type="scientific">Oryza meyeriana var. granulata</name>
    <dbReference type="NCBI Taxonomy" id="110450"/>
    <lineage>
        <taxon>Eukaryota</taxon>
        <taxon>Viridiplantae</taxon>
        <taxon>Streptophyta</taxon>
        <taxon>Embryophyta</taxon>
        <taxon>Tracheophyta</taxon>
        <taxon>Spermatophyta</taxon>
        <taxon>Magnoliopsida</taxon>
        <taxon>Liliopsida</taxon>
        <taxon>Poales</taxon>
        <taxon>Poaceae</taxon>
        <taxon>BOP clade</taxon>
        <taxon>Oryzoideae</taxon>
        <taxon>Oryzeae</taxon>
        <taxon>Oryzinae</taxon>
        <taxon>Oryza</taxon>
        <taxon>Oryza meyeriana</taxon>
    </lineage>
</organism>
<gene>
    <name evidence="2" type="ORF">E2562_016175</name>
</gene>
<evidence type="ECO:0000313" key="2">
    <source>
        <dbReference type="EMBL" id="KAF0933236.1"/>
    </source>
</evidence>
<keyword evidence="3" id="KW-1185">Reference proteome</keyword>
<proteinExistence type="predicted"/>
<evidence type="ECO:0000313" key="3">
    <source>
        <dbReference type="Proteomes" id="UP000479710"/>
    </source>
</evidence>
<evidence type="ECO:0000256" key="1">
    <source>
        <dbReference type="SAM" id="MobiDB-lite"/>
    </source>
</evidence>
<dbReference type="EMBL" id="SPHZ02000001">
    <property type="protein sequence ID" value="KAF0933236.1"/>
    <property type="molecule type" value="Genomic_DNA"/>
</dbReference>
<reference evidence="2 3" key="1">
    <citation type="submission" date="2019-11" db="EMBL/GenBank/DDBJ databases">
        <title>Whole genome sequence of Oryza granulata.</title>
        <authorList>
            <person name="Li W."/>
        </authorList>
    </citation>
    <scope>NUCLEOTIDE SEQUENCE [LARGE SCALE GENOMIC DNA]</scope>
    <source>
        <strain evidence="3">cv. Menghai</strain>
        <tissue evidence="2">Leaf</tissue>
    </source>
</reference>
<sequence length="85" mass="9647">MPGASRHSRMLSAHGDTERRLPGMEGRAWRHRGEASRCGREGTETRRLPYTKADRCWHGGGEEDVLRRRTAEGKMTTRKEGGLEI</sequence>
<protein>
    <submittedName>
        <fullName evidence="2">Uncharacterized protein</fullName>
    </submittedName>
</protein>
<name>A0A6G1F8I8_9ORYZ</name>
<feature type="compositionally biased region" description="Basic and acidic residues" evidence="1">
    <location>
        <begin position="15"/>
        <end position="46"/>
    </location>
</feature>
<dbReference type="Proteomes" id="UP000479710">
    <property type="component" value="Unassembled WGS sequence"/>
</dbReference>
<comment type="caution">
    <text evidence="2">The sequence shown here is derived from an EMBL/GenBank/DDBJ whole genome shotgun (WGS) entry which is preliminary data.</text>
</comment>
<dbReference type="AlphaFoldDB" id="A0A6G1F8I8"/>
<feature type="region of interest" description="Disordered" evidence="1">
    <location>
        <begin position="1"/>
        <end position="46"/>
    </location>
</feature>